<evidence type="ECO:0008006" key="11">
    <source>
        <dbReference type="Google" id="ProtNLM"/>
    </source>
</evidence>
<comment type="caution">
    <text evidence="9">The sequence shown here is derived from an EMBL/GenBank/DDBJ whole genome shotgun (WGS) entry which is preliminary data.</text>
</comment>
<keyword evidence="3" id="KW-0156">Chromatin regulator</keyword>
<sequence>MAPKKKVRQPSRAASTPVGDVVEQAEETPTTMKPDSGIGIIVTDAWTDEQETSLFKSMVRWKPVGMHKHFRMISISENLRNHGYSSPQNAHTRIPGIWEKLGSLYNLETLDAREDAFGEPIQMDGDPAEQPFCPFALPEDEYRDMMFGKRLAGEGTSSPPLLAHQLSGMSVEGGRAARRYSTVDDTDDPRSSPASISGQKISRNTRTSKGTRTSLLAEVSTIGGRQGSKGSVDQGTDDGQKDDEDDGEAMGEDENDSKAATLKDTSKASKGAAIKSNASRRSGRKR</sequence>
<feature type="compositionally biased region" description="Polar residues" evidence="8">
    <location>
        <begin position="192"/>
        <end position="214"/>
    </location>
</feature>
<dbReference type="OrthoDB" id="5595141at2759"/>
<dbReference type="PANTHER" id="PTHR13581:SF5">
    <property type="entry name" value="MRG_MORF4L-BINDING PROTEIN"/>
    <property type="match status" value="1"/>
</dbReference>
<evidence type="ECO:0000256" key="3">
    <source>
        <dbReference type="ARBA" id="ARBA00022853"/>
    </source>
</evidence>
<evidence type="ECO:0000256" key="4">
    <source>
        <dbReference type="ARBA" id="ARBA00023015"/>
    </source>
</evidence>
<protein>
    <recommendedName>
        <fullName evidence="11">CT20-domain-containing protein</fullName>
    </recommendedName>
</protein>
<evidence type="ECO:0000313" key="9">
    <source>
        <dbReference type="EMBL" id="KAF6239384.1"/>
    </source>
</evidence>
<comment type="subcellular location">
    <subcellularLocation>
        <location evidence="1">Nucleus</location>
    </subcellularLocation>
</comment>
<feature type="region of interest" description="Disordered" evidence="8">
    <location>
        <begin position="169"/>
        <end position="286"/>
    </location>
</feature>
<reference evidence="9 10" key="1">
    <citation type="journal article" date="2020" name="Genomics">
        <title>Complete, high-quality genomes from long-read metagenomic sequencing of two wolf lichen thalli reveals enigmatic genome architecture.</title>
        <authorList>
            <person name="McKenzie S.K."/>
            <person name="Walston R.F."/>
            <person name="Allen J.L."/>
        </authorList>
    </citation>
    <scope>NUCLEOTIDE SEQUENCE [LARGE SCALE GENOMIC DNA]</scope>
    <source>
        <strain evidence="9">WasteWater2</strain>
    </source>
</reference>
<evidence type="ECO:0000256" key="2">
    <source>
        <dbReference type="ARBA" id="ARBA00007117"/>
    </source>
</evidence>
<dbReference type="AlphaFoldDB" id="A0A8H6G2Q5"/>
<dbReference type="GeneID" id="59284318"/>
<dbReference type="EMBL" id="JACCJC010000006">
    <property type="protein sequence ID" value="KAF6239384.1"/>
    <property type="molecule type" value="Genomic_DNA"/>
</dbReference>
<name>A0A8H6G2Q5_9LECA</name>
<evidence type="ECO:0000256" key="5">
    <source>
        <dbReference type="ARBA" id="ARBA00023163"/>
    </source>
</evidence>
<dbReference type="GO" id="GO:0006357">
    <property type="term" value="P:regulation of transcription by RNA polymerase II"/>
    <property type="evidence" value="ECO:0007669"/>
    <property type="project" value="TreeGrafter"/>
</dbReference>
<keyword evidence="6" id="KW-0539">Nucleus</keyword>
<evidence type="ECO:0000256" key="1">
    <source>
        <dbReference type="ARBA" id="ARBA00004123"/>
    </source>
</evidence>
<dbReference type="GO" id="GO:0005634">
    <property type="term" value="C:nucleus"/>
    <property type="evidence" value="ECO:0007669"/>
    <property type="project" value="UniProtKB-SubCell"/>
</dbReference>
<dbReference type="Pfam" id="PF07904">
    <property type="entry name" value="Eaf7"/>
    <property type="match status" value="1"/>
</dbReference>
<dbReference type="PANTHER" id="PTHR13581">
    <property type="entry name" value="MRG-BINDING PROTEIN"/>
    <property type="match status" value="1"/>
</dbReference>
<gene>
    <name evidence="9" type="ORF">HO173_002646</name>
</gene>
<evidence type="ECO:0000256" key="7">
    <source>
        <dbReference type="ARBA" id="ARBA00025178"/>
    </source>
</evidence>
<dbReference type="GO" id="GO:0006325">
    <property type="term" value="P:chromatin organization"/>
    <property type="evidence" value="ECO:0007669"/>
    <property type="project" value="UniProtKB-KW"/>
</dbReference>
<evidence type="ECO:0000256" key="8">
    <source>
        <dbReference type="SAM" id="MobiDB-lite"/>
    </source>
</evidence>
<proteinExistence type="inferred from homology"/>
<dbReference type="InterPro" id="IPR012423">
    <property type="entry name" value="Eaf7/MRGBP"/>
</dbReference>
<dbReference type="Proteomes" id="UP000578531">
    <property type="component" value="Unassembled WGS sequence"/>
</dbReference>
<keyword evidence="5" id="KW-0804">Transcription</keyword>
<keyword evidence="4" id="KW-0805">Transcription regulation</keyword>
<evidence type="ECO:0000313" key="10">
    <source>
        <dbReference type="Proteomes" id="UP000578531"/>
    </source>
</evidence>
<dbReference type="GO" id="GO:0035267">
    <property type="term" value="C:NuA4 histone acetyltransferase complex"/>
    <property type="evidence" value="ECO:0007669"/>
    <property type="project" value="TreeGrafter"/>
</dbReference>
<comment type="similarity">
    <text evidence="2">Belongs to the EAF7 family.</text>
</comment>
<comment type="function">
    <text evidence="7">Component of the NuA4 histone acetyltransferase complex which is involved in transcriptional activation of selected genes principally by acetylation of nucleosomal histone H4 and H2A. The NuA4 complex is also involved in DNA repair.</text>
</comment>
<organism evidence="9 10">
    <name type="scientific">Letharia columbiana</name>
    <dbReference type="NCBI Taxonomy" id="112416"/>
    <lineage>
        <taxon>Eukaryota</taxon>
        <taxon>Fungi</taxon>
        <taxon>Dikarya</taxon>
        <taxon>Ascomycota</taxon>
        <taxon>Pezizomycotina</taxon>
        <taxon>Lecanoromycetes</taxon>
        <taxon>OSLEUM clade</taxon>
        <taxon>Lecanoromycetidae</taxon>
        <taxon>Lecanorales</taxon>
        <taxon>Lecanorineae</taxon>
        <taxon>Parmeliaceae</taxon>
        <taxon>Letharia</taxon>
    </lineage>
</organism>
<accession>A0A8H6G2Q5</accession>
<feature type="region of interest" description="Disordered" evidence="8">
    <location>
        <begin position="1"/>
        <end position="31"/>
    </location>
</feature>
<feature type="compositionally biased region" description="Acidic residues" evidence="8">
    <location>
        <begin position="240"/>
        <end position="255"/>
    </location>
</feature>
<dbReference type="RefSeq" id="XP_037168671.1">
    <property type="nucleotide sequence ID" value="XM_037304578.1"/>
</dbReference>
<evidence type="ECO:0000256" key="6">
    <source>
        <dbReference type="ARBA" id="ARBA00023242"/>
    </source>
</evidence>
<keyword evidence="10" id="KW-1185">Reference proteome</keyword>